<evidence type="ECO:0000313" key="1">
    <source>
        <dbReference type="EMBL" id="CAG7659103.1"/>
    </source>
</evidence>
<accession>A0ABN7TX98</accession>
<dbReference type="Proteomes" id="UP000730618">
    <property type="component" value="Unassembled WGS sequence"/>
</dbReference>
<evidence type="ECO:0000313" key="2">
    <source>
        <dbReference type="Proteomes" id="UP000730618"/>
    </source>
</evidence>
<name>A0ABN7TX98_9BACL</name>
<sequence>MCNKTKQGINRLMDPSSIADFRLGEGIYVNDPDRVIYDNDKLLVFFEVFEGTYLTMDFTDGSRNDEGQCPIYYFDEKIADSLYEFLVRMDSGTDYFI</sequence>
<reference evidence="1 2" key="1">
    <citation type="submission" date="2021-06" db="EMBL/GenBank/DDBJ databases">
        <authorList>
            <person name="Criscuolo A."/>
        </authorList>
    </citation>
    <scope>NUCLEOTIDE SEQUENCE [LARGE SCALE GENOMIC DNA]</scope>
    <source>
        <strain evidence="2">CIP 111802</strain>
    </source>
</reference>
<dbReference type="EMBL" id="CAJVCE010000060">
    <property type="protein sequence ID" value="CAG7659103.1"/>
    <property type="molecule type" value="Genomic_DNA"/>
</dbReference>
<proteinExistence type="predicted"/>
<keyword evidence="2" id="KW-1185">Reference proteome</keyword>
<dbReference type="RefSeq" id="WP_218103463.1">
    <property type="nucleotide sequence ID" value="NZ_CAJVCE010000060.1"/>
</dbReference>
<organism evidence="1 2">
    <name type="scientific">Paenibacillus allorhizosphaerae</name>
    <dbReference type="NCBI Taxonomy" id="2849866"/>
    <lineage>
        <taxon>Bacteria</taxon>
        <taxon>Bacillati</taxon>
        <taxon>Bacillota</taxon>
        <taxon>Bacilli</taxon>
        <taxon>Bacillales</taxon>
        <taxon>Paenibacillaceae</taxon>
        <taxon>Paenibacillus</taxon>
    </lineage>
</organism>
<protein>
    <submittedName>
        <fullName evidence="1">Antitoxin YxxD</fullName>
    </submittedName>
</protein>
<gene>
    <name evidence="1" type="primary">yxxD_2</name>
    <name evidence="1" type="ORF">PAECIP111802_07372</name>
</gene>
<comment type="caution">
    <text evidence="1">The sequence shown here is derived from an EMBL/GenBank/DDBJ whole genome shotgun (WGS) entry which is preliminary data.</text>
</comment>